<dbReference type="InterPro" id="IPR050595">
    <property type="entry name" value="Bact_response_regulator"/>
</dbReference>
<dbReference type="PANTHER" id="PTHR44591:SF3">
    <property type="entry name" value="RESPONSE REGULATORY DOMAIN-CONTAINING PROTEIN"/>
    <property type="match status" value="1"/>
</dbReference>
<evidence type="ECO:0000313" key="4">
    <source>
        <dbReference type="EMBL" id="MBD2606425.1"/>
    </source>
</evidence>
<feature type="domain" description="Response regulatory" evidence="3">
    <location>
        <begin position="18"/>
        <end position="135"/>
    </location>
</feature>
<proteinExistence type="predicted"/>
<evidence type="ECO:0000313" key="5">
    <source>
        <dbReference type="Proteomes" id="UP000660380"/>
    </source>
</evidence>
<keyword evidence="1 2" id="KW-0597">Phosphoprotein</keyword>
<dbReference type="RefSeq" id="WP_029631829.1">
    <property type="nucleotide sequence ID" value="NZ_JACJTA010000040.1"/>
</dbReference>
<dbReference type="Gene3D" id="3.40.50.2300">
    <property type="match status" value="1"/>
</dbReference>
<evidence type="ECO:0000259" key="3">
    <source>
        <dbReference type="PROSITE" id="PS50110"/>
    </source>
</evidence>
<reference evidence="4 5" key="1">
    <citation type="journal article" date="2020" name="ISME J.">
        <title>Comparative genomics reveals insights into cyanobacterial evolution and habitat adaptation.</title>
        <authorList>
            <person name="Chen M.Y."/>
            <person name="Teng W.K."/>
            <person name="Zhao L."/>
            <person name="Hu C.X."/>
            <person name="Zhou Y.K."/>
            <person name="Han B.P."/>
            <person name="Song L.R."/>
            <person name="Shu W.S."/>
        </authorList>
    </citation>
    <scope>NUCLEOTIDE SEQUENCE [LARGE SCALE GENOMIC DNA]</scope>
    <source>
        <strain evidence="4 5">FACHB-248</strain>
    </source>
</reference>
<dbReference type="PROSITE" id="PS50110">
    <property type="entry name" value="RESPONSE_REGULATORY"/>
    <property type="match status" value="1"/>
</dbReference>
<dbReference type="Pfam" id="PF00072">
    <property type="entry name" value="Response_reg"/>
    <property type="match status" value="1"/>
</dbReference>
<keyword evidence="5" id="KW-1185">Reference proteome</keyword>
<gene>
    <name evidence="4" type="ORF">H6G81_18280</name>
</gene>
<dbReference type="Proteomes" id="UP000660380">
    <property type="component" value="Unassembled WGS sequence"/>
</dbReference>
<dbReference type="InterPro" id="IPR011006">
    <property type="entry name" value="CheY-like_superfamily"/>
</dbReference>
<evidence type="ECO:0000256" key="1">
    <source>
        <dbReference type="ARBA" id="ARBA00022553"/>
    </source>
</evidence>
<dbReference type="PANTHER" id="PTHR44591">
    <property type="entry name" value="STRESS RESPONSE REGULATOR PROTEIN 1"/>
    <property type="match status" value="1"/>
</dbReference>
<dbReference type="SUPFAM" id="SSF52172">
    <property type="entry name" value="CheY-like"/>
    <property type="match status" value="1"/>
</dbReference>
<dbReference type="InterPro" id="IPR001789">
    <property type="entry name" value="Sig_transdc_resp-reg_receiver"/>
</dbReference>
<organism evidence="4 5">
    <name type="scientific">Scytonema hofmannii FACHB-248</name>
    <dbReference type="NCBI Taxonomy" id="1842502"/>
    <lineage>
        <taxon>Bacteria</taxon>
        <taxon>Bacillati</taxon>
        <taxon>Cyanobacteriota</taxon>
        <taxon>Cyanophyceae</taxon>
        <taxon>Nostocales</taxon>
        <taxon>Scytonemataceae</taxon>
        <taxon>Scytonema</taxon>
    </lineage>
</organism>
<dbReference type="EMBL" id="JACJTA010000040">
    <property type="protein sequence ID" value="MBD2606425.1"/>
    <property type="molecule type" value="Genomic_DNA"/>
</dbReference>
<comment type="caution">
    <text evidence="4">The sequence shown here is derived from an EMBL/GenBank/DDBJ whole genome shotgun (WGS) entry which is preliminary data.</text>
</comment>
<sequence length="171" mass="18963">MYLNNVFSTNLSSLQGLRVLIVDNNDDCRVMLSVLLKWYGVQVQTASSVKLALEIFGQWQPDILVSDIAFPGEDGYALIQQVRNKAGRGELMIAIAVTGYDSQNMSQRGLCDGFDLWFSKPLDIDEFVAVLASLATSQRSSYAIAQRILDVSTYTEAIAKLEKQLNLTFPS</sequence>
<dbReference type="SMART" id="SM00448">
    <property type="entry name" value="REC"/>
    <property type="match status" value="1"/>
</dbReference>
<evidence type="ECO:0000256" key="2">
    <source>
        <dbReference type="PROSITE-ProRule" id="PRU00169"/>
    </source>
</evidence>
<protein>
    <submittedName>
        <fullName evidence="4">Response regulator</fullName>
    </submittedName>
</protein>
<name>A0ABR8GTM9_9CYAN</name>
<feature type="modified residue" description="4-aspartylphosphate" evidence="2">
    <location>
        <position position="67"/>
    </location>
</feature>
<accession>A0ABR8GTM9</accession>